<dbReference type="EMBL" id="VSRR010000591">
    <property type="protein sequence ID" value="MPC17468.1"/>
    <property type="molecule type" value="Genomic_DNA"/>
</dbReference>
<reference evidence="1 2" key="1">
    <citation type="submission" date="2019-05" db="EMBL/GenBank/DDBJ databases">
        <title>Another draft genome of Portunus trituberculatus and its Hox gene families provides insights of decapod evolution.</title>
        <authorList>
            <person name="Jeong J.-H."/>
            <person name="Song I."/>
            <person name="Kim S."/>
            <person name="Choi T."/>
            <person name="Kim D."/>
            <person name="Ryu S."/>
            <person name="Kim W."/>
        </authorList>
    </citation>
    <scope>NUCLEOTIDE SEQUENCE [LARGE SCALE GENOMIC DNA]</scope>
    <source>
        <tissue evidence="1">Muscle</tissue>
    </source>
</reference>
<organism evidence="1 2">
    <name type="scientific">Portunus trituberculatus</name>
    <name type="common">Swimming crab</name>
    <name type="synonym">Neptunus trituberculatus</name>
    <dbReference type="NCBI Taxonomy" id="210409"/>
    <lineage>
        <taxon>Eukaryota</taxon>
        <taxon>Metazoa</taxon>
        <taxon>Ecdysozoa</taxon>
        <taxon>Arthropoda</taxon>
        <taxon>Crustacea</taxon>
        <taxon>Multicrustacea</taxon>
        <taxon>Malacostraca</taxon>
        <taxon>Eumalacostraca</taxon>
        <taxon>Eucarida</taxon>
        <taxon>Decapoda</taxon>
        <taxon>Pleocyemata</taxon>
        <taxon>Brachyura</taxon>
        <taxon>Eubrachyura</taxon>
        <taxon>Portunoidea</taxon>
        <taxon>Portunidae</taxon>
        <taxon>Portuninae</taxon>
        <taxon>Portunus</taxon>
    </lineage>
</organism>
<sequence>MMGRDDLPSPKLTDCTRLLHGLPLHLAVLFSTTPQTIPADMEESAVRGRVMWSTRECKPYIQAMRCAARRLQICLAATVVGSKRGDVALSIRTIKSFGMWQKRRTALVSRLVRRLWSSSRMVGDCGGLTVAVTGRERK</sequence>
<proteinExistence type="predicted"/>
<name>A0A5B7D831_PORTR</name>
<keyword evidence="2" id="KW-1185">Reference proteome</keyword>
<protein>
    <submittedName>
        <fullName evidence="1">Uncharacterized protein</fullName>
    </submittedName>
</protein>
<gene>
    <name evidence="1" type="ORF">E2C01_010326</name>
</gene>
<comment type="caution">
    <text evidence="1">The sequence shown here is derived from an EMBL/GenBank/DDBJ whole genome shotgun (WGS) entry which is preliminary data.</text>
</comment>
<dbReference type="Proteomes" id="UP000324222">
    <property type="component" value="Unassembled WGS sequence"/>
</dbReference>
<evidence type="ECO:0000313" key="2">
    <source>
        <dbReference type="Proteomes" id="UP000324222"/>
    </source>
</evidence>
<evidence type="ECO:0000313" key="1">
    <source>
        <dbReference type="EMBL" id="MPC17468.1"/>
    </source>
</evidence>
<dbReference type="AlphaFoldDB" id="A0A5B7D831"/>
<accession>A0A5B7D831</accession>